<sequence length="68" mass="7142">MPGTIGTPCTVTDLDDASELARRAEDVDRPILVTADAHGPLYLLGDGTVLYRLRAATQAGCGDGLTQR</sequence>
<comment type="caution">
    <text evidence="1">The sequence shown here is derived from an EMBL/GenBank/DDBJ whole genome shotgun (WGS) entry which is preliminary data.</text>
</comment>
<proteinExistence type="predicted"/>
<dbReference type="AlphaFoldDB" id="A0AA37BIZ2"/>
<organism evidence="1 2">
    <name type="scientific">Planomonospora parontospora</name>
    <dbReference type="NCBI Taxonomy" id="58119"/>
    <lineage>
        <taxon>Bacteria</taxon>
        <taxon>Bacillati</taxon>
        <taxon>Actinomycetota</taxon>
        <taxon>Actinomycetes</taxon>
        <taxon>Streptosporangiales</taxon>
        <taxon>Streptosporangiaceae</taxon>
        <taxon>Planomonospora</taxon>
    </lineage>
</organism>
<reference evidence="1" key="1">
    <citation type="journal article" date="2014" name="Int. J. Syst. Evol. Microbiol.">
        <title>Complete genome sequence of Corynebacterium casei LMG S-19264T (=DSM 44701T), isolated from a smear-ripened cheese.</title>
        <authorList>
            <consortium name="US DOE Joint Genome Institute (JGI-PGF)"/>
            <person name="Walter F."/>
            <person name="Albersmeier A."/>
            <person name="Kalinowski J."/>
            <person name="Ruckert C."/>
        </authorList>
    </citation>
    <scope>NUCLEOTIDE SEQUENCE</scope>
    <source>
        <strain evidence="1">JCM 3093</strain>
    </source>
</reference>
<dbReference type="RefSeq" id="WP_191896181.1">
    <property type="nucleotide sequence ID" value="NZ_BMQD01000012.1"/>
</dbReference>
<protein>
    <submittedName>
        <fullName evidence="1">Uncharacterized protein</fullName>
    </submittedName>
</protein>
<dbReference type="EMBL" id="BMQD01000012">
    <property type="protein sequence ID" value="GGK77640.1"/>
    <property type="molecule type" value="Genomic_DNA"/>
</dbReference>
<name>A0AA37BIZ2_9ACTN</name>
<evidence type="ECO:0000313" key="2">
    <source>
        <dbReference type="Proteomes" id="UP000627984"/>
    </source>
</evidence>
<evidence type="ECO:0000313" key="1">
    <source>
        <dbReference type="EMBL" id="GGK77640.1"/>
    </source>
</evidence>
<accession>A0AA37BIZ2</accession>
<reference evidence="1" key="2">
    <citation type="submission" date="2022-09" db="EMBL/GenBank/DDBJ databases">
        <authorList>
            <person name="Sun Q."/>
            <person name="Ohkuma M."/>
        </authorList>
    </citation>
    <scope>NUCLEOTIDE SEQUENCE</scope>
    <source>
        <strain evidence="1">JCM 3093</strain>
    </source>
</reference>
<gene>
    <name evidence="1" type="ORF">GCM10010126_41260</name>
</gene>
<dbReference type="Proteomes" id="UP000627984">
    <property type="component" value="Unassembled WGS sequence"/>
</dbReference>